<name>A0A1G7GL61_9SPHI</name>
<keyword evidence="1" id="KW-1133">Transmembrane helix</keyword>
<dbReference type="RefSeq" id="WP_091152135.1">
    <property type="nucleotide sequence ID" value="NZ_FNAI01000010.1"/>
</dbReference>
<accession>A0A1G7GL61</accession>
<keyword evidence="1" id="KW-0472">Membrane</keyword>
<evidence type="ECO:0000313" key="2">
    <source>
        <dbReference type="EMBL" id="SDE88834.1"/>
    </source>
</evidence>
<dbReference type="Proteomes" id="UP000199072">
    <property type="component" value="Unassembled WGS sequence"/>
</dbReference>
<sequence length="82" mass="9180">MTGIEHTQLRGITIKNMIVTIVSTAGIVISVMTSYFALKSDISEVKSNTETTTRVNEVRLKMLESQVALLQQEVNQLKEIKK</sequence>
<feature type="transmembrane region" description="Helical" evidence="1">
    <location>
        <begin position="17"/>
        <end position="38"/>
    </location>
</feature>
<keyword evidence="1" id="KW-0812">Transmembrane</keyword>
<reference evidence="2 3" key="1">
    <citation type="submission" date="2016-10" db="EMBL/GenBank/DDBJ databases">
        <authorList>
            <person name="de Groot N.N."/>
        </authorList>
    </citation>
    <scope>NUCLEOTIDE SEQUENCE [LARGE SCALE GENOMIC DNA]</scope>
    <source>
        <strain evidence="2 3">47C3B</strain>
    </source>
</reference>
<keyword evidence="3" id="KW-1185">Reference proteome</keyword>
<gene>
    <name evidence="2" type="ORF">SAMN05216464_110196</name>
</gene>
<protein>
    <submittedName>
        <fullName evidence="2">Uncharacterized protein</fullName>
    </submittedName>
</protein>
<dbReference type="STRING" id="1391627.SAMN05216464_110196"/>
<proteinExistence type="predicted"/>
<dbReference type="AlphaFoldDB" id="A0A1G7GL61"/>
<evidence type="ECO:0000256" key="1">
    <source>
        <dbReference type="SAM" id="Phobius"/>
    </source>
</evidence>
<organism evidence="2 3">
    <name type="scientific">Mucilaginibacter pineti</name>
    <dbReference type="NCBI Taxonomy" id="1391627"/>
    <lineage>
        <taxon>Bacteria</taxon>
        <taxon>Pseudomonadati</taxon>
        <taxon>Bacteroidota</taxon>
        <taxon>Sphingobacteriia</taxon>
        <taxon>Sphingobacteriales</taxon>
        <taxon>Sphingobacteriaceae</taxon>
        <taxon>Mucilaginibacter</taxon>
    </lineage>
</organism>
<dbReference type="OrthoDB" id="797642at2"/>
<evidence type="ECO:0000313" key="3">
    <source>
        <dbReference type="Proteomes" id="UP000199072"/>
    </source>
</evidence>
<dbReference type="EMBL" id="FNAI01000010">
    <property type="protein sequence ID" value="SDE88834.1"/>
    <property type="molecule type" value="Genomic_DNA"/>
</dbReference>